<dbReference type="PANTHER" id="PTHR36853">
    <property type="entry name" value="EXPRESSED PROTEIN"/>
    <property type="match status" value="1"/>
</dbReference>
<evidence type="ECO:0000259" key="2">
    <source>
        <dbReference type="Pfam" id="PF12955"/>
    </source>
</evidence>
<dbReference type="EMBL" id="CANTUO010000006">
    <property type="protein sequence ID" value="CAI5760320.1"/>
    <property type="molecule type" value="Genomic_DNA"/>
</dbReference>
<dbReference type="AlphaFoldDB" id="A0A9W4TZJ6"/>
<keyword evidence="1" id="KW-0472">Membrane</keyword>
<dbReference type="InterPro" id="IPR053065">
    <property type="entry name" value="Archenteron_Induction-Rel"/>
</dbReference>
<gene>
    <name evidence="3" type="ORF">CANVERA_P4830</name>
</gene>
<feature type="transmembrane region" description="Helical" evidence="1">
    <location>
        <begin position="6"/>
        <end position="27"/>
    </location>
</feature>
<dbReference type="InterPro" id="IPR024382">
    <property type="entry name" value="Vps3844_C"/>
</dbReference>
<reference evidence="3" key="1">
    <citation type="submission" date="2022-12" db="EMBL/GenBank/DDBJ databases">
        <authorList>
            <person name="Brejova B."/>
        </authorList>
    </citation>
    <scope>NUCLEOTIDE SEQUENCE</scope>
</reference>
<comment type="caution">
    <text evidence="3">The sequence shown here is derived from an EMBL/GenBank/DDBJ whole genome shotgun (WGS) entry which is preliminary data.</text>
</comment>
<name>A0A9W4TZJ6_9ASCO</name>
<dbReference type="Gene3D" id="2.10.25.10">
    <property type="entry name" value="Laminin"/>
    <property type="match status" value="1"/>
</dbReference>
<dbReference type="PANTHER" id="PTHR36853:SF1">
    <property type="entry name" value="DUF3844 DOMAIN-CONTAINING PROTEIN"/>
    <property type="match status" value="1"/>
</dbReference>
<evidence type="ECO:0000256" key="1">
    <source>
        <dbReference type="SAM" id="Phobius"/>
    </source>
</evidence>
<protein>
    <recommendedName>
        <fullName evidence="2">Vacuolar sorting protein Vps3844 C-terminal domain-containing protein</fullName>
    </recommendedName>
</protein>
<feature type="transmembrane region" description="Helical" evidence="1">
    <location>
        <begin position="287"/>
        <end position="309"/>
    </location>
</feature>
<feature type="domain" description="Vacuolar sorting protein Vps3844 C-terminal" evidence="2">
    <location>
        <begin position="227"/>
        <end position="320"/>
    </location>
</feature>
<organism evidence="3 4">
    <name type="scientific">Candida verbasci</name>
    <dbReference type="NCBI Taxonomy" id="1227364"/>
    <lineage>
        <taxon>Eukaryota</taxon>
        <taxon>Fungi</taxon>
        <taxon>Dikarya</taxon>
        <taxon>Ascomycota</taxon>
        <taxon>Saccharomycotina</taxon>
        <taxon>Pichiomycetes</taxon>
        <taxon>Debaryomycetaceae</taxon>
        <taxon>Candida/Lodderomyces clade</taxon>
        <taxon>Candida</taxon>
    </lineage>
</organism>
<keyword evidence="1" id="KW-1133">Transmembrane helix</keyword>
<accession>A0A9W4TZJ6</accession>
<dbReference type="Pfam" id="PF12955">
    <property type="entry name" value="Vps3844_C"/>
    <property type="match status" value="1"/>
</dbReference>
<evidence type="ECO:0000313" key="3">
    <source>
        <dbReference type="EMBL" id="CAI5760320.1"/>
    </source>
</evidence>
<proteinExistence type="predicted"/>
<dbReference type="GO" id="GO:0005783">
    <property type="term" value="C:endoplasmic reticulum"/>
    <property type="evidence" value="ECO:0007669"/>
    <property type="project" value="TreeGrafter"/>
</dbReference>
<sequence length="328" mass="37317">MRFINILPYFILIISVYCSTYVSIPIISELPQLARFSNYDAITFLQSYLKLDTTNRFLNDSLIEDLDSLSENKFMSNPYVILNLKTEGPKTNFDKYLIETDQIKMRQLFHKLQKEKGLIEYSNDDSVSLFTKNLPAPHLKEYLKSELSGNDIKVHIAELTKLRNRFTSNDVLQLSLDIDSDADLFEEYMRVLSPDYNIIIINDVQDKKVIHTFERSKRSTSLKSFQFESKESCESNTNNCNSHGACSETKGAWQCVCKSTYNEDAKKTTHWVGPTCAKIDVSTEANLFLWTSIFLLVLLVGGIKVLVSIGNDPLPGVLDAATISKKSI</sequence>
<keyword evidence="1" id="KW-0812">Transmembrane</keyword>
<dbReference type="OrthoDB" id="5583277at2759"/>
<dbReference type="Proteomes" id="UP001152885">
    <property type="component" value="Unassembled WGS sequence"/>
</dbReference>
<evidence type="ECO:0000313" key="4">
    <source>
        <dbReference type="Proteomes" id="UP001152885"/>
    </source>
</evidence>
<keyword evidence="4" id="KW-1185">Reference proteome</keyword>